<gene>
    <name evidence="3" type="ORF">HW450_02690</name>
</gene>
<dbReference type="GO" id="GO:0015833">
    <property type="term" value="P:peptide transport"/>
    <property type="evidence" value="ECO:0007669"/>
    <property type="project" value="TreeGrafter"/>
</dbReference>
<protein>
    <submittedName>
        <fullName evidence="3">ABC transporter family substrate-binding protein</fullName>
    </submittedName>
</protein>
<feature type="domain" description="Solute-binding protein family 5" evidence="2">
    <location>
        <begin position="111"/>
        <end position="342"/>
    </location>
</feature>
<dbReference type="InterPro" id="IPR039424">
    <property type="entry name" value="SBP_5"/>
</dbReference>
<evidence type="ECO:0000256" key="1">
    <source>
        <dbReference type="SAM" id="SignalP"/>
    </source>
</evidence>
<dbReference type="InterPro" id="IPR000914">
    <property type="entry name" value="SBP_5_dom"/>
</dbReference>
<sequence>MIRRSAALALAMMLAGCSAQPGPAPVQPEDETKGSVTVVPEVPVEKKNRNEIIVGIDPIHNGLNPHLVSDDSAFVQSLARLVLPSAFNDGAMNRDLLESAREIPAIGGAAQTVEYRIAPESQWSDGSPITGADFQYLWHNLAHQPGVINRAGYQQIKEITTAEGGKLVTVSFSNKVEDWQSLFTNLLPSHLFSVGTESFDRVLATTVPASAGRYMVRSVDRRRGVIELARNDRFWGERPADVELLTFREIGSVSNIIEMMRNKQLSFAHITPAETTMDALTLAGGVQTRVVDRDSYLTATFNSVALPDAADRKAVASLLDVPLLARLAAGRSADLGVAEGQPKPAGDPEKLRELGRPIRIAVDPADETARSAASAIADMLRSHSIPADLVQSDMADITAKKVPAGEVDVVVSWQRKKTDVATVASTYLCPGPDAIARATLTGWCDAGTDAELLAGLAGQRSKEDILQLAGQLNEEQLLEVPILVDRRVDILGSGIVGPAPRLEEWPTMPAASVIATAHEWKDDKQ</sequence>
<dbReference type="Gene3D" id="3.90.76.10">
    <property type="entry name" value="Dipeptide-binding Protein, Domain 1"/>
    <property type="match status" value="1"/>
</dbReference>
<proteinExistence type="predicted"/>
<dbReference type="GO" id="GO:1904680">
    <property type="term" value="F:peptide transmembrane transporter activity"/>
    <property type="evidence" value="ECO:0007669"/>
    <property type="project" value="TreeGrafter"/>
</dbReference>
<accession>A0A7G5FGC5</accession>
<dbReference type="Gene3D" id="3.10.105.10">
    <property type="entry name" value="Dipeptide-binding Protein, Domain 3"/>
    <property type="match status" value="1"/>
</dbReference>
<dbReference type="Proteomes" id="UP000515570">
    <property type="component" value="Chromosome"/>
</dbReference>
<feature type="chain" id="PRO_5038952984" evidence="1">
    <location>
        <begin position="20"/>
        <end position="525"/>
    </location>
</feature>
<dbReference type="SUPFAM" id="SSF53850">
    <property type="entry name" value="Periplasmic binding protein-like II"/>
    <property type="match status" value="1"/>
</dbReference>
<evidence type="ECO:0000259" key="2">
    <source>
        <dbReference type="Pfam" id="PF00496"/>
    </source>
</evidence>
<dbReference type="AlphaFoldDB" id="A0A7G5FGC5"/>
<organism evidence="3 4">
    <name type="scientific">Corynebacterium hindlerae</name>
    <dbReference type="NCBI Taxonomy" id="699041"/>
    <lineage>
        <taxon>Bacteria</taxon>
        <taxon>Bacillati</taxon>
        <taxon>Actinomycetota</taxon>
        <taxon>Actinomycetes</taxon>
        <taxon>Mycobacteriales</taxon>
        <taxon>Corynebacteriaceae</taxon>
        <taxon>Corynebacterium</taxon>
    </lineage>
</organism>
<dbReference type="CDD" id="cd08501">
    <property type="entry name" value="PBP2_Lpqw"/>
    <property type="match status" value="1"/>
</dbReference>
<evidence type="ECO:0000313" key="4">
    <source>
        <dbReference type="Proteomes" id="UP000515570"/>
    </source>
</evidence>
<dbReference type="EMBL" id="CP059833">
    <property type="protein sequence ID" value="QMV85666.1"/>
    <property type="molecule type" value="Genomic_DNA"/>
</dbReference>
<keyword evidence="4" id="KW-1185">Reference proteome</keyword>
<dbReference type="PROSITE" id="PS51257">
    <property type="entry name" value="PROKAR_LIPOPROTEIN"/>
    <property type="match status" value="1"/>
</dbReference>
<dbReference type="PANTHER" id="PTHR30290">
    <property type="entry name" value="PERIPLASMIC BINDING COMPONENT OF ABC TRANSPORTER"/>
    <property type="match status" value="1"/>
</dbReference>
<evidence type="ECO:0000313" key="3">
    <source>
        <dbReference type="EMBL" id="QMV85666.1"/>
    </source>
</evidence>
<keyword evidence="1" id="KW-0732">Signal</keyword>
<feature type="signal peptide" evidence="1">
    <location>
        <begin position="1"/>
        <end position="19"/>
    </location>
</feature>
<dbReference type="Pfam" id="PF00496">
    <property type="entry name" value="SBP_bac_5"/>
    <property type="match status" value="1"/>
</dbReference>
<reference evidence="3 4" key="1">
    <citation type="submission" date="2020-07" db="EMBL/GenBank/DDBJ databases">
        <title>non toxigenic Corynebacterium sp. nov from a clinical source.</title>
        <authorList>
            <person name="Bernier A.-M."/>
            <person name="Bernard K."/>
        </authorList>
    </citation>
    <scope>NUCLEOTIDE SEQUENCE [LARGE SCALE GENOMIC DNA]</scope>
    <source>
        <strain evidence="4">NML 93-0612</strain>
    </source>
</reference>
<name>A0A7G5FGC5_9CORY</name>
<dbReference type="PANTHER" id="PTHR30290:SF65">
    <property type="entry name" value="MONOACYL PHOSPHATIDYLINOSITOL TETRAMANNOSIDE-BINDING PROTEIN LPQW-RELATED"/>
    <property type="match status" value="1"/>
</dbReference>
<dbReference type="RefSeq" id="WP_182386487.1">
    <property type="nucleotide sequence ID" value="NZ_CP059833.1"/>
</dbReference>